<evidence type="ECO:0000259" key="9">
    <source>
        <dbReference type="Pfam" id="PF07885"/>
    </source>
</evidence>
<keyword evidence="5" id="KW-0406">Ion transport</keyword>
<feature type="transmembrane region" description="Helical" evidence="8">
    <location>
        <begin position="48"/>
        <end position="67"/>
    </location>
</feature>
<dbReference type="InterPro" id="IPR013099">
    <property type="entry name" value="K_chnl_dom"/>
</dbReference>
<dbReference type="STRING" id="267850.ADINL_1831"/>
<keyword evidence="6 8" id="KW-0472">Membrane</keyword>
<comment type="caution">
    <text evidence="10">The sequence shown here is derived from an EMBL/GenBank/DDBJ whole genome shotgun (WGS) entry which is preliminary data.</text>
</comment>
<evidence type="ECO:0000313" key="11">
    <source>
        <dbReference type="Proteomes" id="UP000027318"/>
    </source>
</evidence>
<evidence type="ECO:0000256" key="6">
    <source>
        <dbReference type="ARBA" id="ARBA00023136"/>
    </source>
</evidence>
<dbReference type="GO" id="GO:0005886">
    <property type="term" value="C:plasma membrane"/>
    <property type="evidence" value="ECO:0007669"/>
    <property type="project" value="TreeGrafter"/>
</dbReference>
<dbReference type="OrthoDB" id="9813518at2"/>
<keyword evidence="7 10" id="KW-0407">Ion channel</keyword>
<protein>
    <submittedName>
        <fullName evidence="10">Potassium channel protein</fullName>
    </submittedName>
</protein>
<evidence type="ECO:0000256" key="2">
    <source>
        <dbReference type="ARBA" id="ARBA00022448"/>
    </source>
</evidence>
<name>A0A063Y4U3_9GAMM</name>
<evidence type="ECO:0000256" key="3">
    <source>
        <dbReference type="ARBA" id="ARBA00022692"/>
    </source>
</evidence>
<reference evidence="10 11" key="1">
    <citation type="journal article" date="2005" name="Int. J. Syst. Evol. Microbiol.">
        <title>Nitrincola lacisaponensis gen. nov., sp. nov., a novel alkaliphilic bacterium isolated from an alkaline, saline lake.</title>
        <authorList>
            <person name="Dimitriu P.A."/>
            <person name="Shukla S.K."/>
            <person name="Conradt J."/>
            <person name="Marquez M.C."/>
            <person name="Ventosa A."/>
            <person name="Maglia A."/>
            <person name="Peyton B.M."/>
            <person name="Pinkart H.C."/>
            <person name="Mormile M.R."/>
        </authorList>
    </citation>
    <scope>NUCLEOTIDE SEQUENCE [LARGE SCALE GENOMIC DNA]</scope>
    <source>
        <strain evidence="10 11">4CA</strain>
    </source>
</reference>
<sequence>MSVKTNHKNFLDVTSYPPLAYGVIYLANILIFSLVYVFIFANDFKGDSIGYVQSLYFSVVTVTTLGFGDLTPRLDAAPLLLVVTAQVVLGVITIGLFLNSISHKLSERKDFAQRKFEEEVEKNTLKKLLTILKPAVVSYMEVLSETYKVTTTRVTGDFVKLVPENLFSQEYYDQISRQDFFSNETRYGEDVITWGEFIEQENSKFTAQIDDYLNKFATSLPIDLIELLVGLKNHHFLNHCRQAKQMIQLERAQGVKISRINMLTIEHSSVEVPEKPNSIRDFHEKLLNLIALLDENTSGERIIMTVDLRKGVTAPSIGSAIADIIKFGPFEQQKN</sequence>
<dbReference type="GO" id="GO:0015271">
    <property type="term" value="F:outward rectifier potassium channel activity"/>
    <property type="evidence" value="ECO:0007669"/>
    <property type="project" value="TreeGrafter"/>
</dbReference>
<dbReference type="InterPro" id="IPR003280">
    <property type="entry name" value="2pore_dom_K_chnl"/>
</dbReference>
<dbReference type="Pfam" id="PF07885">
    <property type="entry name" value="Ion_trans_2"/>
    <property type="match status" value="1"/>
</dbReference>
<feature type="domain" description="Potassium channel" evidence="9">
    <location>
        <begin position="25"/>
        <end position="105"/>
    </location>
</feature>
<keyword evidence="2" id="KW-0813">Transport</keyword>
<evidence type="ECO:0000256" key="4">
    <source>
        <dbReference type="ARBA" id="ARBA00022989"/>
    </source>
</evidence>
<dbReference type="PANTHER" id="PTHR11003:SF345">
    <property type="entry name" value="TWIK FAMILY OF POTASSIUM CHANNELS PROTEIN 18"/>
    <property type="match status" value="1"/>
</dbReference>
<gene>
    <name evidence="10" type="ORF">ADINL_1831</name>
</gene>
<comment type="subcellular location">
    <subcellularLocation>
        <location evidence="1">Membrane</location>
        <topology evidence="1">Multi-pass membrane protein</topology>
    </subcellularLocation>
</comment>
<dbReference type="EMBL" id="JMSZ01000024">
    <property type="protein sequence ID" value="KDE39791.1"/>
    <property type="molecule type" value="Genomic_DNA"/>
</dbReference>
<keyword evidence="4 8" id="KW-1133">Transmembrane helix</keyword>
<evidence type="ECO:0000256" key="8">
    <source>
        <dbReference type="SAM" id="Phobius"/>
    </source>
</evidence>
<evidence type="ECO:0000256" key="5">
    <source>
        <dbReference type="ARBA" id="ARBA00023065"/>
    </source>
</evidence>
<organism evidence="10 11">
    <name type="scientific">Nitrincola lacisaponensis</name>
    <dbReference type="NCBI Taxonomy" id="267850"/>
    <lineage>
        <taxon>Bacteria</taxon>
        <taxon>Pseudomonadati</taxon>
        <taxon>Pseudomonadota</taxon>
        <taxon>Gammaproteobacteria</taxon>
        <taxon>Oceanospirillales</taxon>
        <taxon>Oceanospirillaceae</taxon>
        <taxon>Nitrincola</taxon>
    </lineage>
</organism>
<dbReference type="RefSeq" id="WP_036546752.1">
    <property type="nucleotide sequence ID" value="NZ_JMSZ01000024.1"/>
</dbReference>
<dbReference type="Proteomes" id="UP000027318">
    <property type="component" value="Unassembled WGS sequence"/>
</dbReference>
<keyword evidence="3 8" id="KW-0812">Transmembrane</keyword>
<evidence type="ECO:0000256" key="1">
    <source>
        <dbReference type="ARBA" id="ARBA00004141"/>
    </source>
</evidence>
<feature type="transmembrane region" description="Helical" evidence="8">
    <location>
        <begin position="79"/>
        <end position="99"/>
    </location>
</feature>
<accession>A0A063Y4U3</accession>
<dbReference type="GO" id="GO:0022841">
    <property type="term" value="F:potassium ion leak channel activity"/>
    <property type="evidence" value="ECO:0007669"/>
    <property type="project" value="TreeGrafter"/>
</dbReference>
<dbReference type="SUPFAM" id="SSF81324">
    <property type="entry name" value="Voltage-gated potassium channels"/>
    <property type="match status" value="1"/>
</dbReference>
<feature type="transmembrane region" description="Helical" evidence="8">
    <location>
        <begin position="20"/>
        <end position="41"/>
    </location>
</feature>
<dbReference type="Gene3D" id="1.10.287.70">
    <property type="match status" value="1"/>
</dbReference>
<proteinExistence type="predicted"/>
<dbReference type="PATRIC" id="fig|267850.7.peg.1801"/>
<evidence type="ECO:0000313" key="10">
    <source>
        <dbReference type="EMBL" id="KDE39791.1"/>
    </source>
</evidence>
<keyword evidence="11" id="KW-1185">Reference proteome</keyword>
<evidence type="ECO:0000256" key="7">
    <source>
        <dbReference type="ARBA" id="ARBA00023303"/>
    </source>
</evidence>
<dbReference type="GO" id="GO:0030322">
    <property type="term" value="P:stabilization of membrane potential"/>
    <property type="evidence" value="ECO:0007669"/>
    <property type="project" value="TreeGrafter"/>
</dbReference>
<dbReference type="PANTHER" id="PTHR11003">
    <property type="entry name" value="POTASSIUM CHANNEL, SUBFAMILY K"/>
    <property type="match status" value="1"/>
</dbReference>
<dbReference type="AlphaFoldDB" id="A0A063Y4U3"/>